<keyword evidence="4" id="KW-1003">Cell membrane</keyword>
<protein>
    <recommendedName>
        <fullName evidence="3">histidine kinase</fullName>
        <ecNumber evidence="3">2.7.13.3</ecNumber>
    </recommendedName>
</protein>
<dbReference type="InterPro" id="IPR003661">
    <property type="entry name" value="HisK_dim/P_dom"/>
</dbReference>
<keyword evidence="8" id="KW-0547">Nucleotide-binding</keyword>
<evidence type="ECO:0000256" key="4">
    <source>
        <dbReference type="ARBA" id="ARBA00022475"/>
    </source>
</evidence>
<dbReference type="PROSITE" id="PS50885">
    <property type="entry name" value="HAMP"/>
    <property type="match status" value="1"/>
</dbReference>
<evidence type="ECO:0000313" key="18">
    <source>
        <dbReference type="Proteomes" id="UP000036932"/>
    </source>
</evidence>
<dbReference type="InterPro" id="IPR005467">
    <property type="entry name" value="His_kinase_dom"/>
</dbReference>
<keyword evidence="6" id="KW-0808">Transferase</keyword>
<dbReference type="Pfam" id="PF02518">
    <property type="entry name" value="HATPase_c"/>
    <property type="match status" value="1"/>
</dbReference>
<keyword evidence="10" id="KW-0067">ATP-binding</keyword>
<accession>A0A0M1P493</accession>
<keyword evidence="18" id="KW-1185">Reference proteome</keyword>
<dbReference type="CDD" id="cd00082">
    <property type="entry name" value="HisKA"/>
    <property type="match status" value="1"/>
</dbReference>
<evidence type="ECO:0000256" key="7">
    <source>
        <dbReference type="ARBA" id="ARBA00022692"/>
    </source>
</evidence>
<evidence type="ECO:0000256" key="2">
    <source>
        <dbReference type="ARBA" id="ARBA00004651"/>
    </source>
</evidence>
<keyword evidence="13 14" id="KW-0472">Membrane</keyword>
<keyword evidence="7 14" id="KW-0812">Transmembrane</keyword>
<dbReference type="FunFam" id="1.10.287.130:FF:000001">
    <property type="entry name" value="Two-component sensor histidine kinase"/>
    <property type="match status" value="1"/>
</dbReference>
<evidence type="ECO:0000256" key="10">
    <source>
        <dbReference type="ARBA" id="ARBA00022840"/>
    </source>
</evidence>
<comment type="catalytic activity">
    <reaction evidence="1">
        <text>ATP + protein L-histidine = ADP + protein N-phospho-L-histidine.</text>
        <dbReference type="EC" id="2.7.13.3"/>
    </reaction>
</comment>
<dbReference type="InterPro" id="IPR003660">
    <property type="entry name" value="HAMP_dom"/>
</dbReference>
<dbReference type="Gene3D" id="1.10.287.130">
    <property type="match status" value="1"/>
</dbReference>
<feature type="transmembrane region" description="Helical" evidence="14">
    <location>
        <begin position="173"/>
        <end position="193"/>
    </location>
</feature>
<dbReference type="GO" id="GO:0005886">
    <property type="term" value="C:plasma membrane"/>
    <property type="evidence" value="ECO:0007669"/>
    <property type="project" value="UniProtKB-SubCell"/>
</dbReference>
<evidence type="ECO:0000256" key="3">
    <source>
        <dbReference type="ARBA" id="ARBA00012438"/>
    </source>
</evidence>
<dbReference type="SUPFAM" id="SSF47384">
    <property type="entry name" value="Homodimeric domain of signal transducing histidine kinase"/>
    <property type="match status" value="1"/>
</dbReference>
<dbReference type="GO" id="GO:0000155">
    <property type="term" value="F:phosphorelay sensor kinase activity"/>
    <property type="evidence" value="ECO:0007669"/>
    <property type="project" value="InterPro"/>
</dbReference>
<name>A0A0M1P493_9BACL</name>
<dbReference type="AlphaFoldDB" id="A0A0M1P493"/>
<evidence type="ECO:0000256" key="8">
    <source>
        <dbReference type="ARBA" id="ARBA00022741"/>
    </source>
</evidence>
<dbReference type="Proteomes" id="UP000036932">
    <property type="component" value="Unassembled WGS sequence"/>
</dbReference>
<dbReference type="InterPro" id="IPR004358">
    <property type="entry name" value="Sig_transdc_His_kin-like_C"/>
</dbReference>
<evidence type="ECO:0000256" key="14">
    <source>
        <dbReference type="SAM" id="Phobius"/>
    </source>
</evidence>
<dbReference type="CDD" id="cd06225">
    <property type="entry name" value="HAMP"/>
    <property type="match status" value="1"/>
</dbReference>
<dbReference type="PRINTS" id="PR00344">
    <property type="entry name" value="BCTRLSENSOR"/>
</dbReference>
<keyword evidence="11 14" id="KW-1133">Transmembrane helix</keyword>
<evidence type="ECO:0000259" key="15">
    <source>
        <dbReference type="PROSITE" id="PS50109"/>
    </source>
</evidence>
<keyword evidence="5" id="KW-0597">Phosphoprotein</keyword>
<evidence type="ECO:0000256" key="12">
    <source>
        <dbReference type="ARBA" id="ARBA00023012"/>
    </source>
</evidence>
<dbReference type="Gene3D" id="6.10.340.10">
    <property type="match status" value="1"/>
</dbReference>
<dbReference type="InterPro" id="IPR036890">
    <property type="entry name" value="HATPase_C_sf"/>
</dbReference>
<keyword evidence="12" id="KW-0902">Two-component regulatory system</keyword>
<organism evidence="17 18">
    <name type="scientific">Paenibacillus solani</name>
    <dbReference type="NCBI Taxonomy" id="1705565"/>
    <lineage>
        <taxon>Bacteria</taxon>
        <taxon>Bacillati</taxon>
        <taxon>Bacillota</taxon>
        <taxon>Bacilli</taxon>
        <taxon>Bacillales</taxon>
        <taxon>Paenibacillaceae</taxon>
        <taxon>Paenibacillus</taxon>
    </lineage>
</organism>
<comment type="caution">
    <text evidence="17">The sequence shown here is derived from an EMBL/GenBank/DDBJ whole genome shotgun (WGS) entry which is preliminary data.</text>
</comment>
<dbReference type="PATRIC" id="fig|1705565.3.peg.3546"/>
<gene>
    <name evidence="17" type="ORF">AM231_08060</name>
</gene>
<dbReference type="SMART" id="SM00387">
    <property type="entry name" value="HATPase_c"/>
    <property type="match status" value="1"/>
</dbReference>
<dbReference type="EC" id="2.7.13.3" evidence="3"/>
<evidence type="ECO:0000259" key="16">
    <source>
        <dbReference type="PROSITE" id="PS50885"/>
    </source>
</evidence>
<keyword evidence="9 17" id="KW-0418">Kinase</keyword>
<evidence type="ECO:0000256" key="11">
    <source>
        <dbReference type="ARBA" id="ARBA00022989"/>
    </source>
</evidence>
<dbReference type="CDD" id="cd00075">
    <property type="entry name" value="HATPase"/>
    <property type="match status" value="1"/>
</dbReference>
<dbReference type="PANTHER" id="PTHR45528:SF1">
    <property type="entry name" value="SENSOR HISTIDINE KINASE CPXA"/>
    <property type="match status" value="1"/>
</dbReference>
<dbReference type="PANTHER" id="PTHR45528">
    <property type="entry name" value="SENSOR HISTIDINE KINASE CPXA"/>
    <property type="match status" value="1"/>
</dbReference>
<evidence type="ECO:0000256" key="6">
    <source>
        <dbReference type="ARBA" id="ARBA00022679"/>
    </source>
</evidence>
<dbReference type="GO" id="GO:0005524">
    <property type="term" value="F:ATP binding"/>
    <property type="evidence" value="ECO:0007669"/>
    <property type="project" value="UniProtKB-KW"/>
</dbReference>
<dbReference type="RefSeq" id="WP_054402169.1">
    <property type="nucleotide sequence ID" value="NZ_LIUT01000001.1"/>
</dbReference>
<dbReference type="Gene3D" id="3.30.565.10">
    <property type="entry name" value="Histidine kinase-like ATPase, C-terminal domain"/>
    <property type="match status" value="1"/>
</dbReference>
<feature type="transmembrane region" description="Helical" evidence="14">
    <location>
        <begin position="7"/>
        <end position="32"/>
    </location>
</feature>
<dbReference type="InterPro" id="IPR036097">
    <property type="entry name" value="HisK_dim/P_sf"/>
</dbReference>
<dbReference type="SUPFAM" id="SSF55874">
    <property type="entry name" value="ATPase domain of HSP90 chaperone/DNA topoisomerase II/histidine kinase"/>
    <property type="match status" value="1"/>
</dbReference>
<reference evidence="18" key="1">
    <citation type="submission" date="2015-08" db="EMBL/GenBank/DDBJ databases">
        <title>Genome sequencing project for genomic taxonomy and phylogenomics of Bacillus-like bacteria.</title>
        <authorList>
            <person name="Liu B."/>
            <person name="Wang J."/>
            <person name="Zhu Y."/>
            <person name="Liu G."/>
            <person name="Chen Q."/>
            <person name="Chen Z."/>
            <person name="Lan J."/>
            <person name="Che J."/>
            <person name="Ge C."/>
            <person name="Shi H."/>
            <person name="Pan Z."/>
            <person name="Liu X."/>
        </authorList>
    </citation>
    <scope>NUCLEOTIDE SEQUENCE [LARGE SCALE GENOMIC DNA]</scope>
    <source>
        <strain evidence="18">FJAT-22460</strain>
    </source>
</reference>
<dbReference type="Pfam" id="PF00672">
    <property type="entry name" value="HAMP"/>
    <property type="match status" value="1"/>
</dbReference>
<dbReference type="EMBL" id="LIUT01000001">
    <property type="protein sequence ID" value="KOR89120.1"/>
    <property type="molecule type" value="Genomic_DNA"/>
</dbReference>
<dbReference type="SUPFAM" id="SSF158472">
    <property type="entry name" value="HAMP domain-like"/>
    <property type="match status" value="1"/>
</dbReference>
<comment type="subcellular location">
    <subcellularLocation>
        <location evidence="2">Cell membrane</location>
        <topology evidence="2">Multi-pass membrane protein</topology>
    </subcellularLocation>
</comment>
<dbReference type="SMART" id="SM00388">
    <property type="entry name" value="HisKA"/>
    <property type="match status" value="1"/>
</dbReference>
<dbReference type="FunFam" id="3.30.565.10:FF:000006">
    <property type="entry name" value="Sensor histidine kinase WalK"/>
    <property type="match status" value="1"/>
</dbReference>
<dbReference type="PROSITE" id="PS51257">
    <property type="entry name" value="PROKAR_LIPOPROTEIN"/>
    <property type="match status" value="1"/>
</dbReference>
<dbReference type="Pfam" id="PF00512">
    <property type="entry name" value="HisKA"/>
    <property type="match status" value="1"/>
</dbReference>
<evidence type="ECO:0000256" key="9">
    <source>
        <dbReference type="ARBA" id="ARBA00022777"/>
    </source>
</evidence>
<feature type="domain" description="HAMP" evidence="16">
    <location>
        <begin position="198"/>
        <end position="250"/>
    </location>
</feature>
<dbReference type="PROSITE" id="PS50109">
    <property type="entry name" value="HIS_KIN"/>
    <property type="match status" value="1"/>
</dbReference>
<sequence>MSIRIKLLLSFTGMLVISLLVFVFTACLFTIATTGDIHGVRDFYKVHYQINPLTEQEESIFLELKYLAKNEPDELQDKELLTEYDFKLRTVRAGLYVRRENDQVFESNTMNQPELEANLPPYDLNNNQIRNTLNIGERFYAYAKYDFRYTDGARGSVYVIRERSPFGEVTRRLLPVLVLSLVGIAIVGNVLLYRWITRSVVKPLNTLRNSAEHIKEGNLQFSLDLHSRDEIGQLNEAFEDMRKRLYESIQLRLRDEENRKELISNISHDLRTPITNIKGYIEGIRDGVADTPEKMNKYVNIIYTKTMDLDKLVDELFLYSKLDLKQVPFLFEHVDIIDFINDCIDEQRYVLEEKGIRLEWEARTGQSVQVVADLEKLKRVLLNIIGNAQNFMDKQHKIIHVSAVLSPEWVTVEIRDNGMGIDPEAIPNIFERFYRAEASRNSTMGGSGLGLAIASQIIEGHGGQIWAESELGVGTSLYFTLKRATRKEAR</sequence>
<dbReference type="InterPro" id="IPR050398">
    <property type="entry name" value="HssS/ArlS-like"/>
</dbReference>
<dbReference type="OrthoDB" id="335833at2"/>
<evidence type="ECO:0000256" key="5">
    <source>
        <dbReference type="ARBA" id="ARBA00022553"/>
    </source>
</evidence>
<dbReference type="InterPro" id="IPR003594">
    <property type="entry name" value="HATPase_dom"/>
</dbReference>
<dbReference type="SMART" id="SM00304">
    <property type="entry name" value="HAMP"/>
    <property type="match status" value="1"/>
</dbReference>
<feature type="domain" description="Histidine kinase" evidence="15">
    <location>
        <begin position="265"/>
        <end position="485"/>
    </location>
</feature>
<evidence type="ECO:0000256" key="13">
    <source>
        <dbReference type="ARBA" id="ARBA00023136"/>
    </source>
</evidence>
<evidence type="ECO:0000256" key="1">
    <source>
        <dbReference type="ARBA" id="ARBA00000085"/>
    </source>
</evidence>
<proteinExistence type="predicted"/>
<evidence type="ECO:0000313" key="17">
    <source>
        <dbReference type="EMBL" id="KOR89120.1"/>
    </source>
</evidence>